<proteinExistence type="predicted"/>
<dbReference type="EMBL" id="BK059105">
    <property type="protein sequence ID" value="DAE31170.1"/>
    <property type="molecule type" value="Genomic_DNA"/>
</dbReference>
<evidence type="ECO:0000313" key="1">
    <source>
        <dbReference type="EMBL" id="DAE31170.1"/>
    </source>
</evidence>
<name>A0A8S5RJ92_9VIRU</name>
<protein>
    <submittedName>
        <fullName evidence="1">Uncharacterized protein</fullName>
    </submittedName>
</protein>
<sequence length="47" mass="5039">MLLPGNFIIALPLSENVIVPDDCPKGTSAYLITLSVLPEYQGYVATT</sequence>
<organism evidence="1">
    <name type="scientific">virus sp. ctML55</name>
    <dbReference type="NCBI Taxonomy" id="2827627"/>
    <lineage>
        <taxon>Viruses</taxon>
    </lineage>
</organism>
<accession>A0A8S5RJ92</accession>
<reference evidence="1" key="1">
    <citation type="journal article" date="2021" name="Proc. Natl. Acad. Sci. U.S.A.">
        <title>A Catalog of Tens of Thousands of Viruses from Human Metagenomes Reveals Hidden Associations with Chronic Diseases.</title>
        <authorList>
            <person name="Tisza M.J."/>
            <person name="Buck C.B."/>
        </authorList>
    </citation>
    <scope>NUCLEOTIDE SEQUENCE</scope>
    <source>
        <strain evidence="1">CtML55</strain>
    </source>
</reference>